<evidence type="ECO:0000256" key="2">
    <source>
        <dbReference type="SAM" id="Phobius"/>
    </source>
</evidence>
<dbReference type="PANTHER" id="PTHR10264">
    <property type="entry name" value="BAND 7 PROTEIN-RELATED"/>
    <property type="match status" value="1"/>
</dbReference>
<dbReference type="SMART" id="SM00244">
    <property type="entry name" value="PHB"/>
    <property type="match status" value="1"/>
</dbReference>
<dbReference type="PANTHER" id="PTHR10264:SF28">
    <property type="entry name" value="BAND 7 DOMAIN-CONTAINING PROTEIN"/>
    <property type="match status" value="1"/>
</dbReference>
<keyword evidence="2" id="KW-0812">Transmembrane</keyword>
<evidence type="ECO:0000313" key="4">
    <source>
        <dbReference type="Proteomes" id="UP000887566"/>
    </source>
</evidence>
<organism evidence="4 5">
    <name type="scientific">Plectus sambesii</name>
    <dbReference type="NCBI Taxonomy" id="2011161"/>
    <lineage>
        <taxon>Eukaryota</taxon>
        <taxon>Metazoa</taxon>
        <taxon>Ecdysozoa</taxon>
        <taxon>Nematoda</taxon>
        <taxon>Chromadorea</taxon>
        <taxon>Plectida</taxon>
        <taxon>Plectina</taxon>
        <taxon>Plectoidea</taxon>
        <taxon>Plectidae</taxon>
        <taxon>Plectus</taxon>
    </lineage>
</organism>
<protein>
    <submittedName>
        <fullName evidence="5">Band 7 domain-containing protein</fullName>
    </submittedName>
</protein>
<dbReference type="InterPro" id="IPR001107">
    <property type="entry name" value="Band_7"/>
</dbReference>
<dbReference type="InterPro" id="IPR001972">
    <property type="entry name" value="Stomatin_HflK_fam"/>
</dbReference>
<name>A0A914VWG7_9BILA</name>
<dbReference type="InterPro" id="IPR043202">
    <property type="entry name" value="Band-7_stomatin-like"/>
</dbReference>
<dbReference type="PRINTS" id="PR00721">
    <property type="entry name" value="STOMATIN"/>
</dbReference>
<dbReference type="FunFam" id="3.30.479.30:FF:000004">
    <property type="entry name" value="Putative membrane protease family, stomatin"/>
    <property type="match status" value="1"/>
</dbReference>
<dbReference type="Pfam" id="PF02036">
    <property type="entry name" value="SCP2"/>
    <property type="match status" value="1"/>
</dbReference>
<dbReference type="GO" id="GO:0009898">
    <property type="term" value="C:cytoplasmic side of plasma membrane"/>
    <property type="evidence" value="ECO:0007669"/>
    <property type="project" value="UniProtKB-ARBA"/>
</dbReference>
<keyword evidence="4" id="KW-1185">Reference proteome</keyword>
<comment type="similarity">
    <text evidence="1">Belongs to the band 7/mec-2 family.</text>
</comment>
<dbReference type="Proteomes" id="UP000887566">
    <property type="component" value="Unplaced"/>
</dbReference>
<accession>A0A914VWG7</accession>
<dbReference type="InterPro" id="IPR003033">
    <property type="entry name" value="SCP2_sterol-bd_dom"/>
</dbReference>
<dbReference type="Gene3D" id="3.30.1050.10">
    <property type="entry name" value="SCP2 sterol-binding domain"/>
    <property type="match status" value="1"/>
</dbReference>
<evidence type="ECO:0000256" key="1">
    <source>
        <dbReference type="ARBA" id="ARBA00008164"/>
    </source>
</evidence>
<dbReference type="SUPFAM" id="SSF117892">
    <property type="entry name" value="Band 7/SPFH domain"/>
    <property type="match status" value="1"/>
</dbReference>
<dbReference type="WBParaSite" id="PSAMB.scaffold2531size22705.g18106.t1">
    <property type="protein sequence ID" value="PSAMB.scaffold2531size22705.g18106.t1"/>
    <property type="gene ID" value="PSAMB.scaffold2531size22705.g18106"/>
</dbReference>
<sequence>MANGSVRYSALTTSSGDEPAVELDPYRSIFTYANYNDLENMGYDEPHKKRKTGPKYTAFTYTPSIQEETPEEGRAKLEQSLAESVLIILSYIALALTLPFSLILSLKFVKTFERMVVFRLGRAQNCKGPGMTLVLPCIDSWKMIDLRTKAFNVPPLQAVTSDSGLVEFGATVYYRIKDALAAVVSVQDWNQSTRTLALTMLHRYVNKERVSDITNAHQRRVLASNVQEELGRFTFSWGMEITSIELSDVKVLQEGQNQAMQVLRSLMKSGVGQQIWDKIGPTVQEYAAEHQQNGDGMSDMAPLIDFGQQCTAPTSSAPPPTIDLGKLVSTLSAVLTPELVQEIDCVYQIDCVDLGTFFMDLKHGSGRIEMGPCPGNLTADTIFRVNAEDLLLLMVGQLSPMEAYMSGRIVIEGSKSAALKLKVFSSHLSQQFASQIAASN</sequence>
<proteinExistence type="inferred from homology"/>
<dbReference type="AlphaFoldDB" id="A0A914VWG7"/>
<reference evidence="5" key="1">
    <citation type="submission" date="2022-11" db="UniProtKB">
        <authorList>
            <consortium name="WormBaseParasite"/>
        </authorList>
    </citation>
    <scope>IDENTIFICATION</scope>
</reference>
<dbReference type="Gene3D" id="3.30.479.30">
    <property type="entry name" value="Band 7 domain"/>
    <property type="match status" value="1"/>
</dbReference>
<keyword evidence="2" id="KW-0472">Membrane</keyword>
<dbReference type="SUPFAM" id="SSF55718">
    <property type="entry name" value="SCP-like"/>
    <property type="match status" value="1"/>
</dbReference>
<dbReference type="InterPro" id="IPR036527">
    <property type="entry name" value="SCP2_sterol-bd_dom_sf"/>
</dbReference>
<dbReference type="InterPro" id="IPR036013">
    <property type="entry name" value="Band_7/SPFH_dom_sf"/>
</dbReference>
<feature type="domain" description="Band 7" evidence="3">
    <location>
        <begin position="104"/>
        <end position="263"/>
    </location>
</feature>
<feature type="transmembrane region" description="Helical" evidence="2">
    <location>
        <begin position="85"/>
        <end position="109"/>
    </location>
</feature>
<evidence type="ECO:0000259" key="3">
    <source>
        <dbReference type="SMART" id="SM00244"/>
    </source>
</evidence>
<dbReference type="Pfam" id="PF01145">
    <property type="entry name" value="Band_7"/>
    <property type="match status" value="1"/>
</dbReference>
<evidence type="ECO:0000313" key="5">
    <source>
        <dbReference type="WBParaSite" id="PSAMB.scaffold2531size22705.g18106.t1"/>
    </source>
</evidence>
<keyword evidence="2" id="KW-1133">Transmembrane helix</keyword>